<dbReference type="EMBL" id="JBCEZU010000067">
    <property type="protein sequence ID" value="KAK9533731.1"/>
    <property type="molecule type" value="Genomic_DNA"/>
</dbReference>
<protein>
    <submittedName>
        <fullName evidence="1">Uncharacterized protein</fullName>
    </submittedName>
</protein>
<dbReference type="Proteomes" id="UP001488805">
    <property type="component" value="Unassembled WGS sequence"/>
</dbReference>
<evidence type="ECO:0000313" key="2">
    <source>
        <dbReference type="Proteomes" id="UP001488805"/>
    </source>
</evidence>
<evidence type="ECO:0000313" key="1">
    <source>
        <dbReference type="EMBL" id="KAK9533731.1"/>
    </source>
</evidence>
<dbReference type="AlphaFoldDB" id="A0AAW1FGT0"/>
<keyword evidence="2" id="KW-1185">Reference proteome</keyword>
<reference evidence="1 2" key="1">
    <citation type="journal article" date="2024" name="Genome Biol. Evol.">
        <title>Chromosome-level genome assembly of the viviparous eelpout Zoarces viviparus.</title>
        <authorList>
            <person name="Fuhrmann N."/>
            <person name="Brasseur M.V."/>
            <person name="Bakowski C.E."/>
            <person name="Podsiadlowski L."/>
            <person name="Prost S."/>
            <person name="Krehenwinkel H."/>
            <person name="Mayer C."/>
        </authorList>
    </citation>
    <scope>NUCLEOTIDE SEQUENCE [LARGE SCALE GENOMIC DNA]</scope>
    <source>
        <strain evidence="1">NO-MEL_2022_Ind0_liver</strain>
    </source>
</reference>
<proteinExistence type="predicted"/>
<gene>
    <name evidence="1" type="ORF">VZT92_008832</name>
</gene>
<comment type="caution">
    <text evidence="1">The sequence shown here is derived from an EMBL/GenBank/DDBJ whole genome shotgun (WGS) entry which is preliminary data.</text>
</comment>
<name>A0AAW1FGT0_ZOAVI</name>
<sequence>MLMGSRERIWQQGVGRRYSPPGVSVHLSMSVPAPPGSLPPTSLQPCIILNLLQITHQLQRPSTNCHHDAHRWQLPVVLPSDWWRDFQTENSW</sequence>
<accession>A0AAW1FGT0</accession>
<organism evidence="1 2">
    <name type="scientific">Zoarces viviparus</name>
    <name type="common">Viviparous eelpout</name>
    <name type="synonym">Blennius viviparus</name>
    <dbReference type="NCBI Taxonomy" id="48416"/>
    <lineage>
        <taxon>Eukaryota</taxon>
        <taxon>Metazoa</taxon>
        <taxon>Chordata</taxon>
        <taxon>Craniata</taxon>
        <taxon>Vertebrata</taxon>
        <taxon>Euteleostomi</taxon>
        <taxon>Actinopterygii</taxon>
        <taxon>Neopterygii</taxon>
        <taxon>Teleostei</taxon>
        <taxon>Neoteleostei</taxon>
        <taxon>Acanthomorphata</taxon>
        <taxon>Eupercaria</taxon>
        <taxon>Perciformes</taxon>
        <taxon>Cottioidei</taxon>
        <taxon>Zoarcales</taxon>
        <taxon>Zoarcidae</taxon>
        <taxon>Zoarcinae</taxon>
        <taxon>Zoarces</taxon>
    </lineage>
</organism>